<evidence type="ECO:0000256" key="3">
    <source>
        <dbReference type="ARBA" id="ARBA00023235"/>
    </source>
</evidence>
<feature type="binding site" evidence="4 6">
    <location>
        <position position="110"/>
    </location>
    <ligand>
        <name>substrate</name>
    </ligand>
</feature>
<name>A0A3E3DUS7_9FIRM</name>
<comment type="similarity">
    <text evidence="1 4 7">Belongs to the tRNA pseudouridine synthase TruA family.</text>
</comment>
<dbReference type="NCBIfam" id="TIGR00071">
    <property type="entry name" value="hisT_truA"/>
    <property type="match status" value="1"/>
</dbReference>
<evidence type="ECO:0000256" key="5">
    <source>
        <dbReference type="PIRSR" id="PIRSR001430-1"/>
    </source>
</evidence>
<dbReference type="PANTHER" id="PTHR11142">
    <property type="entry name" value="PSEUDOURIDYLATE SYNTHASE"/>
    <property type="match status" value="1"/>
</dbReference>
<feature type="domain" description="Pseudouridine synthase I TruA alpha/beta" evidence="8">
    <location>
        <begin position="143"/>
        <end position="244"/>
    </location>
</feature>
<comment type="function">
    <text evidence="4">Formation of pseudouridine at positions 38, 39 and 40 in the anticodon stem and loop of transfer RNAs.</text>
</comment>
<dbReference type="FunFam" id="3.30.70.580:FF:000001">
    <property type="entry name" value="tRNA pseudouridine synthase A"/>
    <property type="match status" value="1"/>
</dbReference>
<dbReference type="Gene3D" id="3.30.70.660">
    <property type="entry name" value="Pseudouridine synthase I, catalytic domain, C-terminal subdomain"/>
    <property type="match status" value="1"/>
</dbReference>
<dbReference type="EC" id="5.4.99.12" evidence="4"/>
<dbReference type="PIRSF" id="PIRSF001430">
    <property type="entry name" value="tRNA_psdUrid_synth"/>
    <property type="match status" value="1"/>
</dbReference>
<dbReference type="InterPro" id="IPR020095">
    <property type="entry name" value="PsdUridine_synth_TruA_C"/>
</dbReference>
<sequence length="244" mass="27649">MRNILITIEYDGKNYVGWQMQNNGISVEEKVKTAIEKLVKEEVKLYGSGRTDSGVHALGQAASFYTNSNISADKLPYGINSFLPEDIRVIKAEEKEEDFHARYSAKGKEYVYLIYNRSIMNPIYKGRASHVFYKLDLDKMKRASKALIGVHDFAGFMGSGSDVKSTVREIYDIDITKNKDLIKIKISGSGFLYNMVRIIVASLIDIGRGRFDENRIEEILETKQRSMANVTAPAVGLYLNKVFY</sequence>
<keyword evidence="2 4" id="KW-0819">tRNA processing</keyword>
<accession>A0A3E3DUS7</accession>
<dbReference type="InterPro" id="IPR001406">
    <property type="entry name" value="PsdUridine_synth_TruA"/>
</dbReference>
<evidence type="ECO:0000256" key="7">
    <source>
        <dbReference type="RuleBase" id="RU003792"/>
    </source>
</evidence>
<dbReference type="GO" id="GO:0160147">
    <property type="term" value="F:tRNA pseudouridine(38-40) synthase activity"/>
    <property type="evidence" value="ECO:0007669"/>
    <property type="project" value="UniProtKB-EC"/>
</dbReference>
<dbReference type="Proteomes" id="UP000261212">
    <property type="component" value="Unassembled WGS sequence"/>
</dbReference>
<evidence type="ECO:0000313" key="10">
    <source>
        <dbReference type="Proteomes" id="UP000261212"/>
    </source>
</evidence>
<dbReference type="RefSeq" id="WP_117532796.1">
    <property type="nucleotide sequence ID" value="NZ_QUSM01000008.1"/>
</dbReference>
<evidence type="ECO:0000256" key="1">
    <source>
        <dbReference type="ARBA" id="ARBA00009375"/>
    </source>
</evidence>
<gene>
    <name evidence="4 9" type="primary">truA</name>
    <name evidence="9" type="ORF">DW687_11320</name>
</gene>
<evidence type="ECO:0000256" key="4">
    <source>
        <dbReference type="HAMAP-Rule" id="MF_00171"/>
    </source>
</evidence>
<dbReference type="Gene3D" id="3.30.70.580">
    <property type="entry name" value="Pseudouridine synthase I, catalytic domain, N-terminal subdomain"/>
    <property type="match status" value="1"/>
</dbReference>
<keyword evidence="3 4" id="KW-0413">Isomerase</keyword>
<feature type="active site" description="Nucleophile" evidence="4 5">
    <location>
        <position position="52"/>
    </location>
</feature>
<organism evidence="9 10">
    <name type="scientific">Anaerofustis stercorihominis</name>
    <dbReference type="NCBI Taxonomy" id="214853"/>
    <lineage>
        <taxon>Bacteria</taxon>
        <taxon>Bacillati</taxon>
        <taxon>Bacillota</taxon>
        <taxon>Clostridia</taxon>
        <taxon>Eubacteriales</taxon>
        <taxon>Eubacteriaceae</taxon>
        <taxon>Anaerofustis</taxon>
    </lineage>
</organism>
<proteinExistence type="inferred from homology"/>
<comment type="subunit">
    <text evidence="4">Homodimer.</text>
</comment>
<dbReference type="PANTHER" id="PTHR11142:SF0">
    <property type="entry name" value="TRNA PSEUDOURIDINE SYNTHASE-LIKE 1"/>
    <property type="match status" value="1"/>
</dbReference>
<evidence type="ECO:0000256" key="2">
    <source>
        <dbReference type="ARBA" id="ARBA00022694"/>
    </source>
</evidence>
<evidence type="ECO:0000313" key="9">
    <source>
        <dbReference type="EMBL" id="RGD73044.1"/>
    </source>
</evidence>
<feature type="domain" description="Pseudouridine synthase I TruA alpha/beta" evidence="8">
    <location>
        <begin position="8"/>
        <end position="104"/>
    </location>
</feature>
<comment type="caution">
    <text evidence="9">The sequence shown here is derived from an EMBL/GenBank/DDBJ whole genome shotgun (WGS) entry which is preliminary data.</text>
</comment>
<dbReference type="SUPFAM" id="SSF55120">
    <property type="entry name" value="Pseudouridine synthase"/>
    <property type="match status" value="1"/>
</dbReference>
<dbReference type="InterPro" id="IPR020094">
    <property type="entry name" value="TruA/RsuA/RluB/E/F_N"/>
</dbReference>
<evidence type="ECO:0000256" key="6">
    <source>
        <dbReference type="PIRSR" id="PIRSR001430-2"/>
    </source>
</evidence>
<dbReference type="EMBL" id="QUSM01000008">
    <property type="protein sequence ID" value="RGD73044.1"/>
    <property type="molecule type" value="Genomic_DNA"/>
</dbReference>
<comment type="catalytic activity">
    <reaction evidence="4 7">
        <text>uridine(38/39/40) in tRNA = pseudouridine(38/39/40) in tRNA</text>
        <dbReference type="Rhea" id="RHEA:22376"/>
        <dbReference type="Rhea" id="RHEA-COMP:10085"/>
        <dbReference type="Rhea" id="RHEA-COMP:10087"/>
        <dbReference type="ChEBI" id="CHEBI:65314"/>
        <dbReference type="ChEBI" id="CHEBI:65315"/>
        <dbReference type="EC" id="5.4.99.12"/>
    </reaction>
</comment>
<evidence type="ECO:0000259" key="8">
    <source>
        <dbReference type="Pfam" id="PF01416"/>
    </source>
</evidence>
<dbReference type="Pfam" id="PF01416">
    <property type="entry name" value="PseudoU_synth_1"/>
    <property type="match status" value="2"/>
</dbReference>
<protein>
    <recommendedName>
        <fullName evidence="4">tRNA pseudouridine synthase A</fullName>
        <ecNumber evidence="4">5.4.99.12</ecNumber>
    </recommendedName>
    <alternativeName>
        <fullName evidence="4">tRNA pseudouridine(38-40) synthase</fullName>
    </alternativeName>
    <alternativeName>
        <fullName evidence="4">tRNA pseudouridylate synthase I</fullName>
    </alternativeName>
    <alternativeName>
        <fullName evidence="4">tRNA-uridine isomerase I</fullName>
    </alternativeName>
</protein>
<dbReference type="GO" id="GO:0003723">
    <property type="term" value="F:RNA binding"/>
    <property type="evidence" value="ECO:0007669"/>
    <property type="project" value="InterPro"/>
</dbReference>
<reference evidence="9 10" key="1">
    <citation type="submission" date="2018-08" db="EMBL/GenBank/DDBJ databases">
        <title>A genome reference for cultivated species of the human gut microbiota.</title>
        <authorList>
            <person name="Zou Y."/>
            <person name="Xue W."/>
            <person name="Luo G."/>
        </authorList>
    </citation>
    <scope>NUCLEOTIDE SEQUENCE [LARGE SCALE GENOMIC DNA]</scope>
    <source>
        <strain evidence="9 10">AM25-6</strain>
    </source>
</reference>
<dbReference type="InterPro" id="IPR020097">
    <property type="entry name" value="PsdUridine_synth_TruA_a/b_dom"/>
</dbReference>
<dbReference type="GO" id="GO:0031119">
    <property type="term" value="P:tRNA pseudouridine synthesis"/>
    <property type="evidence" value="ECO:0007669"/>
    <property type="project" value="UniProtKB-UniRule"/>
</dbReference>
<dbReference type="AlphaFoldDB" id="A0A3E3DUS7"/>
<dbReference type="HAMAP" id="MF_00171">
    <property type="entry name" value="TruA"/>
    <property type="match status" value="1"/>
</dbReference>
<dbReference type="InterPro" id="IPR020103">
    <property type="entry name" value="PsdUridine_synth_cat_dom_sf"/>
</dbReference>
<comment type="caution">
    <text evidence="4">Lacks conserved residue(s) required for the propagation of feature annotation.</text>
</comment>
<dbReference type="CDD" id="cd02570">
    <property type="entry name" value="PseudoU_synth_EcTruA"/>
    <property type="match status" value="1"/>
</dbReference>